<keyword evidence="3" id="KW-1185">Reference proteome</keyword>
<dbReference type="Proteomes" id="UP001331761">
    <property type="component" value="Unassembled WGS sequence"/>
</dbReference>
<comment type="caution">
    <text evidence="2">The sequence shown here is derived from an EMBL/GenBank/DDBJ whole genome shotgun (WGS) entry which is preliminary data.</text>
</comment>
<dbReference type="EMBL" id="WIXE01010766">
    <property type="protein sequence ID" value="KAK5977311.1"/>
    <property type="molecule type" value="Genomic_DNA"/>
</dbReference>
<name>A0AAN8IKX6_TRICO</name>
<dbReference type="AlphaFoldDB" id="A0AAN8IKX6"/>
<sequence>MESPSYSSEPSSVDTSILLEGYVGIEAKEPNLSAQPEKPVLRKPGQPPRLQARRKLMSGSRSDSGIAR</sequence>
<evidence type="ECO:0000256" key="1">
    <source>
        <dbReference type="SAM" id="MobiDB-lite"/>
    </source>
</evidence>
<feature type="compositionally biased region" description="Polar residues" evidence="1">
    <location>
        <begin position="59"/>
        <end position="68"/>
    </location>
</feature>
<reference evidence="2 3" key="1">
    <citation type="submission" date="2019-10" db="EMBL/GenBank/DDBJ databases">
        <title>Assembly and Annotation for the nematode Trichostrongylus colubriformis.</title>
        <authorList>
            <person name="Martin J."/>
        </authorList>
    </citation>
    <scope>NUCLEOTIDE SEQUENCE [LARGE SCALE GENOMIC DNA]</scope>
    <source>
        <strain evidence="2">G859</strain>
        <tissue evidence="2">Whole worm</tissue>
    </source>
</reference>
<evidence type="ECO:0000313" key="2">
    <source>
        <dbReference type="EMBL" id="KAK5977311.1"/>
    </source>
</evidence>
<proteinExistence type="predicted"/>
<evidence type="ECO:0000313" key="3">
    <source>
        <dbReference type="Proteomes" id="UP001331761"/>
    </source>
</evidence>
<organism evidence="2 3">
    <name type="scientific">Trichostrongylus colubriformis</name>
    <name type="common">Black scour worm</name>
    <dbReference type="NCBI Taxonomy" id="6319"/>
    <lineage>
        <taxon>Eukaryota</taxon>
        <taxon>Metazoa</taxon>
        <taxon>Ecdysozoa</taxon>
        <taxon>Nematoda</taxon>
        <taxon>Chromadorea</taxon>
        <taxon>Rhabditida</taxon>
        <taxon>Rhabditina</taxon>
        <taxon>Rhabditomorpha</taxon>
        <taxon>Strongyloidea</taxon>
        <taxon>Trichostrongylidae</taxon>
        <taxon>Trichostrongylus</taxon>
    </lineage>
</organism>
<accession>A0AAN8IKX6</accession>
<feature type="region of interest" description="Disordered" evidence="1">
    <location>
        <begin position="29"/>
        <end position="68"/>
    </location>
</feature>
<gene>
    <name evidence="2" type="ORF">GCK32_019203</name>
</gene>
<protein>
    <submittedName>
        <fullName evidence="2">Uncharacterized protein</fullName>
    </submittedName>
</protein>